<name>A0A179I7X9_CORDF</name>
<dbReference type="InterPro" id="IPR051678">
    <property type="entry name" value="AGP_Transferase"/>
</dbReference>
<dbReference type="Pfam" id="PF01636">
    <property type="entry name" value="APH"/>
    <property type="match status" value="1"/>
</dbReference>
<protein>
    <recommendedName>
        <fullName evidence="1">Aminoglycoside phosphotransferase domain-containing protein</fullName>
    </recommendedName>
</protein>
<comment type="caution">
    <text evidence="2">The sequence shown here is derived from an EMBL/GenBank/DDBJ whole genome shotgun (WGS) entry which is preliminary data.</text>
</comment>
<dbReference type="InterPro" id="IPR011009">
    <property type="entry name" value="Kinase-like_dom_sf"/>
</dbReference>
<dbReference type="Proteomes" id="UP000243081">
    <property type="component" value="Unassembled WGS sequence"/>
</dbReference>
<dbReference type="PANTHER" id="PTHR21310">
    <property type="entry name" value="AMINOGLYCOSIDE PHOSPHOTRANSFERASE-RELATED-RELATED"/>
    <property type="match status" value="1"/>
</dbReference>
<dbReference type="AlphaFoldDB" id="A0A179I7X9"/>
<keyword evidence="3" id="KW-1185">Reference proteome</keyword>
<dbReference type="EMBL" id="LUKN01002892">
    <property type="protein sequence ID" value="OAQ98384.1"/>
    <property type="molecule type" value="Genomic_DNA"/>
</dbReference>
<feature type="domain" description="Aminoglycoside phosphotransferase" evidence="1">
    <location>
        <begin position="97"/>
        <end position="293"/>
    </location>
</feature>
<gene>
    <name evidence="2" type="ORF">LLEC1_07196</name>
</gene>
<dbReference type="OrthoDB" id="4866437at2759"/>
<evidence type="ECO:0000313" key="2">
    <source>
        <dbReference type="EMBL" id="OAQ98384.1"/>
    </source>
</evidence>
<dbReference type="Gene3D" id="3.90.1200.10">
    <property type="match status" value="1"/>
</dbReference>
<organism evidence="2 3">
    <name type="scientific">Cordyceps confragosa</name>
    <name type="common">Lecanicillium lecanii</name>
    <dbReference type="NCBI Taxonomy" id="2714763"/>
    <lineage>
        <taxon>Eukaryota</taxon>
        <taxon>Fungi</taxon>
        <taxon>Dikarya</taxon>
        <taxon>Ascomycota</taxon>
        <taxon>Pezizomycotina</taxon>
        <taxon>Sordariomycetes</taxon>
        <taxon>Hypocreomycetidae</taxon>
        <taxon>Hypocreales</taxon>
        <taxon>Cordycipitaceae</taxon>
        <taxon>Akanthomyces</taxon>
    </lineage>
</organism>
<evidence type="ECO:0000259" key="1">
    <source>
        <dbReference type="Pfam" id="PF01636"/>
    </source>
</evidence>
<accession>A0A179I7X9</accession>
<dbReference type="SUPFAM" id="SSF56112">
    <property type="entry name" value="Protein kinase-like (PK-like)"/>
    <property type="match status" value="1"/>
</dbReference>
<sequence length="422" mass="47636">MESGSDRFPPAPKATREAADAFMQSLLPSAIEALASKHNNGKACTIFSRLYGSFNVCFFVRFEDGLQWTVRNPIIPRLHEPWQKLESEVVTLKVSYLRARTSIPVPIVCAFGNDAMLTNDGSRQMFLISEFINGVPLMSERLADADDASRKTFFLQLFDYLAQLRCLEFSTIGSLTPSTSSSSSPAVGKTMSFSTNHLQLQLPSFTSTKDYLLSQSKMLRLHIDVPIADYSETDSRYELFALNTFQTLFENFASDALVDEPFVLNHADLHLCNILVDSDLKIVGIIDWEFANIVPLRLFMPPLWAIYQDPGLENLSSFFFKELKDAATGDGRLGQLLQHWYGKMNFFEPFTIARLIRHPTDMTDIFATYFTQKQMGDDIDAAEVDFFINNPEVAAEAQQAALRNARWTQHLKDTGMYESNGV</sequence>
<proteinExistence type="predicted"/>
<dbReference type="PANTHER" id="PTHR21310:SF37">
    <property type="entry name" value="AMINOGLYCOSIDE PHOSPHOTRANSFERASE DOMAIN-CONTAINING PROTEIN"/>
    <property type="match status" value="1"/>
</dbReference>
<dbReference type="InterPro" id="IPR002575">
    <property type="entry name" value="Aminoglycoside_PTrfase"/>
</dbReference>
<evidence type="ECO:0000313" key="3">
    <source>
        <dbReference type="Proteomes" id="UP000243081"/>
    </source>
</evidence>
<reference evidence="2 3" key="1">
    <citation type="submission" date="2016-03" db="EMBL/GenBank/DDBJ databases">
        <title>Fine-scale spatial genetic structure of a fungal parasite of coffee scale insects.</title>
        <authorList>
            <person name="Jackson D."/>
            <person name="Zemenick K.A."/>
            <person name="Malloure B."/>
            <person name="Quandt C.A."/>
            <person name="James T.Y."/>
        </authorList>
    </citation>
    <scope>NUCLEOTIDE SEQUENCE [LARGE SCALE GENOMIC DNA]</scope>
    <source>
        <strain evidence="2 3">UM487</strain>
    </source>
</reference>